<sequence length="308" mass="34521">MQSVYFDDSQTMSWVLGINDRNVSYLEILLGSEIFVRGNSISSDKPSFFSDFIDRLIKVAKQRECELSESEIFMEYQLLNCDDSLIKPFSKKDNCINVSSKSVYPKSPKQAEFINLLNLNQICFAVGPAGTGKTFLAIAHALSQLLTGKKQKIVLTRPVVEAGESLGFLPGDLSQKLNPYLKPLYDSMEYLLTPAQIKKLEENGSIEISPLAYMRGRSINKAVIILDEAQNTTKNQMKMFLTRLSESSQAIITGDITQIDLPKKSESGLVHALSILHDIESLSITEFSKNDIIRSRIVKEIISCYDNE</sequence>
<dbReference type="GO" id="GO:0005524">
    <property type="term" value="F:ATP binding"/>
    <property type="evidence" value="ECO:0007669"/>
    <property type="project" value="UniProtKB-KW"/>
</dbReference>
<gene>
    <name evidence="8" type="ORF">FYJ80_04225</name>
</gene>
<dbReference type="Proteomes" id="UP000460549">
    <property type="component" value="Unassembled WGS sequence"/>
</dbReference>
<evidence type="ECO:0000313" key="9">
    <source>
        <dbReference type="Proteomes" id="UP000460549"/>
    </source>
</evidence>
<dbReference type="SUPFAM" id="SSF52540">
    <property type="entry name" value="P-loop containing nucleoside triphosphate hydrolases"/>
    <property type="match status" value="1"/>
</dbReference>
<dbReference type="AlphaFoldDB" id="A0A7X2PBV0"/>
<reference evidence="8 9" key="1">
    <citation type="submission" date="2019-08" db="EMBL/GenBank/DDBJ databases">
        <title>In-depth cultivation of the pig gut microbiome towards novel bacterial diversity and tailored functional studies.</title>
        <authorList>
            <person name="Wylensek D."/>
            <person name="Hitch T.C.A."/>
            <person name="Clavel T."/>
        </authorList>
    </citation>
    <scope>NUCLEOTIDE SEQUENCE [LARGE SCALE GENOMIC DNA]</scope>
    <source>
        <strain evidence="8 9">NM-380-WT-3C1</strain>
    </source>
</reference>
<dbReference type="EMBL" id="VUNN01000005">
    <property type="protein sequence ID" value="MSU05986.1"/>
    <property type="molecule type" value="Genomic_DNA"/>
</dbReference>
<dbReference type="Gene3D" id="3.40.50.300">
    <property type="entry name" value="P-loop containing nucleotide triphosphate hydrolases"/>
    <property type="match status" value="1"/>
</dbReference>
<dbReference type="PANTHER" id="PTHR30473:SF1">
    <property type="entry name" value="PHOH-LIKE PROTEIN"/>
    <property type="match status" value="1"/>
</dbReference>
<evidence type="ECO:0000256" key="4">
    <source>
        <dbReference type="ARBA" id="ARBA00022741"/>
    </source>
</evidence>
<keyword evidence="9" id="KW-1185">Reference proteome</keyword>
<dbReference type="FunFam" id="3.40.50.300:FF:000013">
    <property type="entry name" value="PhoH family ATPase"/>
    <property type="match status" value="1"/>
</dbReference>
<evidence type="ECO:0000256" key="6">
    <source>
        <dbReference type="ARBA" id="ARBA00039970"/>
    </source>
</evidence>
<dbReference type="InterPro" id="IPR003714">
    <property type="entry name" value="PhoH"/>
</dbReference>
<comment type="caution">
    <text evidence="8">The sequence shown here is derived from an EMBL/GenBank/DDBJ whole genome shotgun (WGS) entry which is preliminary data.</text>
</comment>
<proteinExistence type="inferred from homology"/>
<dbReference type="PANTHER" id="PTHR30473">
    <property type="entry name" value="PROTEIN PHOH"/>
    <property type="match status" value="1"/>
</dbReference>
<comment type="similarity">
    <text evidence="2">Belongs to the PhoH family.</text>
</comment>
<comment type="subcellular location">
    <subcellularLocation>
        <location evidence="1">Cytoplasm</location>
    </subcellularLocation>
</comment>
<dbReference type="RefSeq" id="WP_154424946.1">
    <property type="nucleotide sequence ID" value="NZ_VUNN01000005.1"/>
</dbReference>
<feature type="domain" description="PhoH-like protein" evidence="7">
    <location>
        <begin position="103"/>
        <end position="306"/>
    </location>
</feature>
<dbReference type="InterPro" id="IPR051451">
    <property type="entry name" value="PhoH2-like"/>
</dbReference>
<dbReference type="InterPro" id="IPR027417">
    <property type="entry name" value="P-loop_NTPase"/>
</dbReference>
<accession>A0A7X2PBV0</accession>
<evidence type="ECO:0000256" key="2">
    <source>
        <dbReference type="ARBA" id="ARBA00010393"/>
    </source>
</evidence>
<evidence type="ECO:0000313" key="8">
    <source>
        <dbReference type="EMBL" id="MSU05986.1"/>
    </source>
</evidence>
<evidence type="ECO:0000256" key="5">
    <source>
        <dbReference type="ARBA" id="ARBA00022840"/>
    </source>
</evidence>
<evidence type="ECO:0000259" key="7">
    <source>
        <dbReference type="Pfam" id="PF02562"/>
    </source>
</evidence>
<keyword evidence="4" id="KW-0547">Nucleotide-binding</keyword>
<keyword evidence="3" id="KW-0963">Cytoplasm</keyword>
<evidence type="ECO:0000256" key="1">
    <source>
        <dbReference type="ARBA" id="ARBA00004496"/>
    </source>
</evidence>
<dbReference type="Pfam" id="PF02562">
    <property type="entry name" value="PhoH"/>
    <property type="match status" value="1"/>
</dbReference>
<protein>
    <recommendedName>
        <fullName evidence="6">PhoH-like protein</fullName>
    </recommendedName>
</protein>
<dbReference type="GO" id="GO:0005829">
    <property type="term" value="C:cytosol"/>
    <property type="evidence" value="ECO:0007669"/>
    <property type="project" value="TreeGrafter"/>
</dbReference>
<evidence type="ECO:0000256" key="3">
    <source>
        <dbReference type="ARBA" id="ARBA00022490"/>
    </source>
</evidence>
<organism evidence="8 9">
    <name type="scientific">Bullifex porci</name>
    <dbReference type="NCBI Taxonomy" id="2606638"/>
    <lineage>
        <taxon>Bacteria</taxon>
        <taxon>Pseudomonadati</taxon>
        <taxon>Spirochaetota</taxon>
        <taxon>Spirochaetia</taxon>
        <taxon>Spirochaetales</taxon>
        <taxon>Spirochaetaceae</taxon>
        <taxon>Bullifex</taxon>
    </lineage>
</organism>
<name>A0A7X2PBV0_9SPIO</name>
<keyword evidence="5" id="KW-0067">ATP-binding</keyword>